<dbReference type="NCBIfam" id="TIGR00254">
    <property type="entry name" value="GGDEF"/>
    <property type="match status" value="1"/>
</dbReference>
<dbReference type="GO" id="GO:1902201">
    <property type="term" value="P:negative regulation of bacterial-type flagellum-dependent cell motility"/>
    <property type="evidence" value="ECO:0007669"/>
    <property type="project" value="TreeGrafter"/>
</dbReference>
<dbReference type="PANTHER" id="PTHR45138:SF26">
    <property type="entry name" value="DIGUANYLATE CYCLASE"/>
    <property type="match status" value="1"/>
</dbReference>
<keyword evidence="2" id="KW-0472">Membrane</keyword>
<dbReference type="Gene3D" id="3.30.450.20">
    <property type="entry name" value="PAS domain"/>
    <property type="match status" value="1"/>
</dbReference>
<dbReference type="SMART" id="SM00267">
    <property type="entry name" value="GGDEF"/>
    <property type="match status" value="1"/>
</dbReference>
<evidence type="ECO:0000256" key="2">
    <source>
        <dbReference type="SAM" id="Phobius"/>
    </source>
</evidence>
<sequence length="486" mass="55221">MFKKYGLLVWLTFLLAGGFIFTSVAGYLTSKNTLQQSLAEQTLPITGDNVYSEIQKDILRPVFTSSLMAHDTFVRDWMLNGEEDQELITKYLKEVKIKNNAVTSFLVSNQTLHYYHADGLLKTIKEGEPRDVWFYRVKNLKSDYETNVDVDLANHDAVTIFVNYRIKDYQGQFLGVTGIGLTLDTLRQLIDSYQKRFARRIMFADASGKIMLAGSGYRLKVQRLQDMPGLNAVAKEILANKKSQSLHLEYAGDKGTVLLNSRFLPELGWHLLVEQELESELRPVQNMLLVNIAISAGITLTIAVIMLFMVRRYQQRLERSASTDALTGLLNRQAFDFVFKAAILDAERSRQPMCAVLMDIDFFKKVNDKHGHLVGDHVLKEIAAITRRSLRESDVLCRWGGEEFLILLKNCTLEKATSIAENLRSTIEANDFSRTTDLLKTRMNVTVSMGVAQCKDNESEDSVFERADQALYQAKENGRNSVYFAE</sequence>
<dbReference type="InterPro" id="IPR043128">
    <property type="entry name" value="Rev_trsase/Diguanyl_cyclase"/>
</dbReference>
<dbReference type="InterPro" id="IPR000160">
    <property type="entry name" value="GGDEF_dom"/>
</dbReference>
<keyword evidence="2" id="KW-0812">Transmembrane</keyword>
<name>A0A941DK44_9BURK</name>
<accession>A0A941DK44</accession>
<keyword evidence="5" id="KW-1185">Reference proteome</keyword>
<proteinExistence type="predicted"/>
<dbReference type="EMBL" id="JAGSPN010000005">
    <property type="protein sequence ID" value="MBR7782278.1"/>
    <property type="molecule type" value="Genomic_DNA"/>
</dbReference>
<protein>
    <recommendedName>
        <fullName evidence="1">diguanylate cyclase</fullName>
        <ecNumber evidence="1">2.7.7.65</ecNumber>
    </recommendedName>
</protein>
<feature type="domain" description="GGDEF" evidence="3">
    <location>
        <begin position="351"/>
        <end position="486"/>
    </location>
</feature>
<evidence type="ECO:0000259" key="3">
    <source>
        <dbReference type="PROSITE" id="PS50887"/>
    </source>
</evidence>
<feature type="transmembrane region" description="Helical" evidence="2">
    <location>
        <begin position="288"/>
        <end position="310"/>
    </location>
</feature>
<dbReference type="GO" id="GO:0005886">
    <property type="term" value="C:plasma membrane"/>
    <property type="evidence" value="ECO:0007669"/>
    <property type="project" value="TreeGrafter"/>
</dbReference>
<dbReference type="GO" id="GO:0052621">
    <property type="term" value="F:diguanylate cyclase activity"/>
    <property type="evidence" value="ECO:0007669"/>
    <property type="project" value="UniProtKB-EC"/>
</dbReference>
<dbReference type="InterPro" id="IPR029787">
    <property type="entry name" value="Nucleotide_cyclase"/>
</dbReference>
<dbReference type="AlphaFoldDB" id="A0A941DK44"/>
<dbReference type="Proteomes" id="UP000680067">
    <property type="component" value="Unassembled WGS sequence"/>
</dbReference>
<dbReference type="GO" id="GO:0043709">
    <property type="term" value="P:cell adhesion involved in single-species biofilm formation"/>
    <property type="evidence" value="ECO:0007669"/>
    <property type="project" value="TreeGrafter"/>
</dbReference>
<dbReference type="Gene3D" id="3.30.70.270">
    <property type="match status" value="1"/>
</dbReference>
<dbReference type="CDD" id="cd18773">
    <property type="entry name" value="PDC1_HK_sensor"/>
    <property type="match status" value="1"/>
</dbReference>
<keyword evidence="2" id="KW-1133">Transmembrane helix</keyword>
<dbReference type="CDD" id="cd01949">
    <property type="entry name" value="GGDEF"/>
    <property type="match status" value="1"/>
</dbReference>
<dbReference type="PROSITE" id="PS50887">
    <property type="entry name" value="GGDEF"/>
    <property type="match status" value="1"/>
</dbReference>
<dbReference type="InterPro" id="IPR050469">
    <property type="entry name" value="Diguanylate_Cyclase"/>
</dbReference>
<organism evidence="4 5">
    <name type="scientific">Undibacterium luofuense</name>
    <dbReference type="NCBI Taxonomy" id="2828733"/>
    <lineage>
        <taxon>Bacteria</taxon>
        <taxon>Pseudomonadati</taxon>
        <taxon>Pseudomonadota</taxon>
        <taxon>Betaproteobacteria</taxon>
        <taxon>Burkholderiales</taxon>
        <taxon>Oxalobacteraceae</taxon>
        <taxon>Undibacterium</taxon>
    </lineage>
</organism>
<dbReference type="SUPFAM" id="SSF55073">
    <property type="entry name" value="Nucleotide cyclase"/>
    <property type="match status" value="1"/>
</dbReference>
<evidence type="ECO:0000313" key="4">
    <source>
        <dbReference type="EMBL" id="MBR7782278.1"/>
    </source>
</evidence>
<reference evidence="4" key="1">
    <citation type="submission" date="2021-04" db="EMBL/GenBank/DDBJ databases">
        <title>novel species isolated from subtropical streams in China.</title>
        <authorList>
            <person name="Lu H."/>
        </authorList>
    </citation>
    <scope>NUCLEOTIDE SEQUENCE</scope>
    <source>
        <strain evidence="4">LFS511W</strain>
    </source>
</reference>
<gene>
    <name evidence="4" type="ORF">KDM89_09000</name>
</gene>
<dbReference type="Pfam" id="PF00990">
    <property type="entry name" value="GGDEF"/>
    <property type="match status" value="1"/>
</dbReference>
<dbReference type="PANTHER" id="PTHR45138">
    <property type="entry name" value="REGULATORY COMPONENTS OF SENSORY TRANSDUCTION SYSTEM"/>
    <property type="match status" value="1"/>
</dbReference>
<dbReference type="RefSeq" id="WP_212687610.1">
    <property type="nucleotide sequence ID" value="NZ_JAGSPN010000005.1"/>
</dbReference>
<evidence type="ECO:0000313" key="5">
    <source>
        <dbReference type="Proteomes" id="UP000680067"/>
    </source>
</evidence>
<evidence type="ECO:0000256" key="1">
    <source>
        <dbReference type="ARBA" id="ARBA00012528"/>
    </source>
</evidence>
<comment type="caution">
    <text evidence="4">The sequence shown here is derived from an EMBL/GenBank/DDBJ whole genome shotgun (WGS) entry which is preliminary data.</text>
</comment>
<dbReference type="FunFam" id="3.30.70.270:FF:000001">
    <property type="entry name" value="Diguanylate cyclase domain protein"/>
    <property type="match status" value="1"/>
</dbReference>
<dbReference type="EC" id="2.7.7.65" evidence="1"/>